<dbReference type="InterPro" id="IPR000873">
    <property type="entry name" value="AMP-dep_synth/lig_dom"/>
</dbReference>
<comment type="caution">
    <text evidence="4">The sequence shown here is derived from an EMBL/GenBank/DDBJ whole genome shotgun (WGS) entry which is preliminary data.</text>
</comment>
<dbReference type="Pfam" id="PF23562">
    <property type="entry name" value="AMP-binding_C_3"/>
    <property type="match status" value="1"/>
</dbReference>
<dbReference type="RefSeq" id="WP_168826858.1">
    <property type="nucleotide sequence ID" value="NZ_JABAEB010000012.1"/>
</dbReference>
<evidence type="ECO:0000256" key="1">
    <source>
        <dbReference type="ARBA" id="ARBA00022741"/>
    </source>
</evidence>
<dbReference type="PANTHER" id="PTHR43272">
    <property type="entry name" value="LONG-CHAIN-FATTY-ACID--COA LIGASE"/>
    <property type="match status" value="1"/>
</dbReference>
<dbReference type="Pfam" id="PF00501">
    <property type="entry name" value="AMP-binding"/>
    <property type="match status" value="1"/>
</dbReference>
<dbReference type="Gene3D" id="3.40.50.12780">
    <property type="entry name" value="N-terminal domain of ligase-like"/>
    <property type="match status" value="1"/>
</dbReference>
<dbReference type="InterPro" id="IPR020845">
    <property type="entry name" value="AMP-binding_CS"/>
</dbReference>
<evidence type="ECO:0000313" key="5">
    <source>
        <dbReference type="Proteomes" id="UP000527352"/>
    </source>
</evidence>
<dbReference type="SUPFAM" id="SSF56801">
    <property type="entry name" value="Acetyl-CoA synthetase-like"/>
    <property type="match status" value="1"/>
</dbReference>
<dbReference type="PROSITE" id="PS00455">
    <property type="entry name" value="AMP_BINDING"/>
    <property type="match status" value="1"/>
</dbReference>
<keyword evidence="2" id="KW-0067">ATP-binding</keyword>
<dbReference type="EMBL" id="JABAEB010000012">
    <property type="protein sequence ID" value="NLQ24703.1"/>
    <property type="molecule type" value="Genomic_DNA"/>
</dbReference>
<protein>
    <submittedName>
        <fullName evidence="4">Long-chain fatty acid--CoA ligase</fullName>
    </submittedName>
</protein>
<evidence type="ECO:0000259" key="3">
    <source>
        <dbReference type="Pfam" id="PF00501"/>
    </source>
</evidence>
<organism evidence="4 5">
    <name type="scientific">Shewanella oncorhynchi</name>
    <dbReference type="NCBI Taxonomy" id="2726434"/>
    <lineage>
        <taxon>Bacteria</taxon>
        <taxon>Pseudomonadati</taxon>
        <taxon>Pseudomonadota</taxon>
        <taxon>Gammaproteobacteria</taxon>
        <taxon>Alteromonadales</taxon>
        <taxon>Shewanellaceae</taxon>
        <taxon>Shewanella</taxon>
    </lineage>
</organism>
<dbReference type="InterPro" id="IPR042099">
    <property type="entry name" value="ANL_N_sf"/>
</dbReference>
<keyword evidence="1" id="KW-0547">Nucleotide-binding</keyword>
<dbReference type="CDD" id="cd05907">
    <property type="entry name" value="VL_LC_FACS_like"/>
    <property type="match status" value="1"/>
</dbReference>
<dbReference type="Proteomes" id="UP000527352">
    <property type="component" value="Unassembled WGS sequence"/>
</dbReference>
<reference evidence="4 5" key="1">
    <citation type="submission" date="2020-04" db="EMBL/GenBank/DDBJ databases">
        <title>The first description of lens atrophy caused by putative novel Shewanella sp. that is a new emerging pathogen for cultured rainbow trout?</title>
        <authorList>
            <person name="Saticioglu I.B."/>
            <person name="Duman M."/>
            <person name="Altun S."/>
        </authorList>
    </citation>
    <scope>NUCLEOTIDE SEQUENCE [LARGE SCALE GENOMIC DNA]</scope>
    <source>
        <strain evidence="4 5">S-1</strain>
    </source>
</reference>
<feature type="domain" description="AMP-dependent synthetase/ligase" evidence="3">
    <location>
        <begin position="13"/>
        <end position="430"/>
    </location>
</feature>
<dbReference type="GO" id="GO:0016874">
    <property type="term" value="F:ligase activity"/>
    <property type="evidence" value="ECO:0007669"/>
    <property type="project" value="UniProtKB-KW"/>
</dbReference>
<dbReference type="PANTHER" id="PTHR43272:SF33">
    <property type="entry name" value="AMP-BINDING DOMAIN-CONTAINING PROTEIN-RELATED"/>
    <property type="match status" value="1"/>
</dbReference>
<accession>A0ABX1KRZ5</accession>
<name>A0ABX1KRZ5_9GAMM</name>
<keyword evidence="4" id="KW-0436">Ligase</keyword>
<evidence type="ECO:0000256" key="2">
    <source>
        <dbReference type="ARBA" id="ARBA00022840"/>
    </source>
</evidence>
<gene>
    <name evidence="4" type="ORF">HGO26_17675</name>
</gene>
<keyword evidence="5" id="KW-1185">Reference proteome</keyword>
<sequence length="602" mass="67166">MSLDQYHVIRLLQQQSESLKDAVALEGFEMAAPWYQVSWQAFDQISSKIAQVLIELGVQVQDRCVILAQNCPQWTCADVGTLKTRAVVVPIYPTSTVEQASFIVNDATAKVIFVDDAKQYAMACELQALCPSLEHVIVFDASVTLAADNANQHWHLDTLLAGDTQLNIEQEAELNQRLQAANLDDLLTLIYTSGTTGDPKGVMLDYRNMASTIRQHDQKLAFHSGDVSLAFLPLSHVFERSWSFYVLCRGGHNVYLQNTQRVKEAISAVRPHTLCVVPRFLEKVYSAVQDKVAKSADGRKKLFAWAMRVGQHQFEVGQGRAKGGLWLSLQWRLAHKLVYSKLQAVLGGRLKFMPCGGAALDVNVGSFFHAINIPVLCGYGMTETNATVTCNTLGNRVPGSNGQPLLETEIKLGKDDEILVRGATVMRGYYNRPEDTAAAFEDGWLKTGDAGRFDANGNLFITDRIKELMKTSNGKYIAPQRVEGAVGCCPFIEQVAIIADARNYVTALIVPAFESLEAWAKDKGLKYESPLELLRHSHVVEHFEQRLKQLQHELAGFEQIKKFTLLPEAFSMEAGLITPTLKLRRKMIYHKYAHEINAMYNN</sequence>
<proteinExistence type="predicted"/>
<evidence type="ECO:0000313" key="4">
    <source>
        <dbReference type="EMBL" id="NLQ24703.1"/>
    </source>
</evidence>